<dbReference type="Gene3D" id="1.10.405.10">
    <property type="entry name" value="Guanine Nucleotide Dissociation Inhibitor, domain 1"/>
    <property type="match status" value="1"/>
</dbReference>
<dbReference type="GO" id="GO:0005829">
    <property type="term" value="C:cytosol"/>
    <property type="evidence" value="ECO:0007669"/>
    <property type="project" value="TreeGrafter"/>
</dbReference>
<proteinExistence type="inferred from homology"/>
<feature type="domain" description="USP" evidence="3">
    <location>
        <begin position="1"/>
        <end position="244"/>
    </location>
</feature>
<dbReference type="PANTHER" id="PTHR11787">
    <property type="entry name" value="RAB GDP-DISSOCIATION INHIBITOR"/>
    <property type="match status" value="1"/>
</dbReference>
<dbReference type="GO" id="GO:0005092">
    <property type="term" value="F:GDP-dissociation inhibitor activity"/>
    <property type="evidence" value="ECO:0007669"/>
    <property type="project" value="InterPro"/>
</dbReference>
<dbReference type="GO" id="GO:0007264">
    <property type="term" value="P:small GTPase-mediated signal transduction"/>
    <property type="evidence" value="ECO:0007669"/>
    <property type="project" value="InterPro"/>
</dbReference>
<dbReference type="InterPro" id="IPR001394">
    <property type="entry name" value="Peptidase_C19_UCH"/>
</dbReference>
<dbReference type="Gene3D" id="3.90.70.10">
    <property type="entry name" value="Cysteine proteinases"/>
    <property type="match status" value="1"/>
</dbReference>
<dbReference type="Pfam" id="PF00996">
    <property type="entry name" value="GDI"/>
    <property type="match status" value="2"/>
</dbReference>
<keyword evidence="5" id="KW-1185">Reference proteome</keyword>
<dbReference type="GO" id="GO:0005968">
    <property type="term" value="C:Rab-protein geranylgeranyltransferase complex"/>
    <property type="evidence" value="ECO:0007669"/>
    <property type="project" value="TreeGrafter"/>
</dbReference>
<accession>A0A8S1GXL7</accession>
<evidence type="ECO:0000256" key="1">
    <source>
        <dbReference type="ARBA" id="ARBA00005593"/>
    </source>
</evidence>
<protein>
    <recommendedName>
        <fullName evidence="3">USP domain-containing protein</fullName>
    </recommendedName>
</protein>
<dbReference type="Proteomes" id="UP000835052">
    <property type="component" value="Unassembled WGS sequence"/>
</dbReference>
<dbReference type="InterPro" id="IPR018200">
    <property type="entry name" value="USP_CS"/>
</dbReference>
<dbReference type="OrthoDB" id="1923006at2759"/>
<dbReference type="SUPFAM" id="SSF54001">
    <property type="entry name" value="Cysteine proteinases"/>
    <property type="match status" value="1"/>
</dbReference>
<dbReference type="Gene3D" id="3.50.50.60">
    <property type="entry name" value="FAD/NAD(P)-binding domain"/>
    <property type="match status" value="1"/>
</dbReference>
<evidence type="ECO:0000313" key="4">
    <source>
        <dbReference type="EMBL" id="CAD6188646.1"/>
    </source>
</evidence>
<dbReference type="PANTHER" id="PTHR11787:SF4">
    <property type="entry name" value="CHM, RAB ESCORT PROTEIN 1"/>
    <property type="match status" value="1"/>
</dbReference>
<dbReference type="Pfam" id="PF00443">
    <property type="entry name" value="UCH"/>
    <property type="match status" value="1"/>
</dbReference>
<dbReference type="InterPro" id="IPR028889">
    <property type="entry name" value="USP"/>
</dbReference>
<dbReference type="AlphaFoldDB" id="A0A8S1GXL7"/>
<evidence type="ECO:0000259" key="3">
    <source>
        <dbReference type="PROSITE" id="PS50235"/>
    </source>
</evidence>
<dbReference type="PROSITE" id="PS50235">
    <property type="entry name" value="USP_3"/>
    <property type="match status" value="1"/>
</dbReference>
<dbReference type="InterPro" id="IPR036188">
    <property type="entry name" value="FAD/NAD-bd_sf"/>
</dbReference>
<name>A0A8S1GXL7_9PELO</name>
<dbReference type="InterPro" id="IPR018203">
    <property type="entry name" value="GDP_dissociation_inhibitor"/>
</dbReference>
<feature type="compositionally biased region" description="Acidic residues" evidence="2">
    <location>
        <begin position="759"/>
        <end position="779"/>
    </location>
</feature>
<organism evidence="4 5">
    <name type="scientific">Caenorhabditis auriculariae</name>
    <dbReference type="NCBI Taxonomy" id="2777116"/>
    <lineage>
        <taxon>Eukaryota</taxon>
        <taxon>Metazoa</taxon>
        <taxon>Ecdysozoa</taxon>
        <taxon>Nematoda</taxon>
        <taxon>Chromadorea</taxon>
        <taxon>Rhabditida</taxon>
        <taxon>Rhabditina</taxon>
        <taxon>Rhabditomorpha</taxon>
        <taxon>Rhabditoidea</taxon>
        <taxon>Rhabditidae</taxon>
        <taxon>Peloderinae</taxon>
        <taxon>Caenorhabditis</taxon>
    </lineage>
</organism>
<reference evidence="4" key="1">
    <citation type="submission" date="2020-10" db="EMBL/GenBank/DDBJ databases">
        <authorList>
            <person name="Kikuchi T."/>
        </authorList>
    </citation>
    <scope>NUCLEOTIDE SEQUENCE</scope>
    <source>
        <strain evidence="4">NKZ352</strain>
    </source>
</reference>
<feature type="region of interest" description="Disordered" evidence="2">
    <location>
        <begin position="758"/>
        <end position="779"/>
    </location>
</feature>
<dbReference type="GO" id="GO:0016579">
    <property type="term" value="P:protein deubiquitination"/>
    <property type="evidence" value="ECO:0007669"/>
    <property type="project" value="InterPro"/>
</dbReference>
<dbReference type="Gene3D" id="3.30.519.10">
    <property type="entry name" value="Guanine Nucleotide Dissociation Inhibitor, domain 2"/>
    <property type="match status" value="1"/>
</dbReference>
<comment type="caution">
    <text evidence="4">The sequence shown here is derived from an EMBL/GenBank/DDBJ whole genome shotgun (WGS) entry which is preliminary data.</text>
</comment>
<dbReference type="PROSITE" id="PS00973">
    <property type="entry name" value="USP_2"/>
    <property type="match status" value="1"/>
</dbReference>
<dbReference type="EMBL" id="CAJGYM010000008">
    <property type="protein sequence ID" value="CAD6188646.1"/>
    <property type="molecule type" value="Genomic_DNA"/>
</dbReference>
<dbReference type="InterPro" id="IPR038765">
    <property type="entry name" value="Papain-like_cys_pep_sf"/>
</dbReference>
<dbReference type="PRINTS" id="PR00891">
    <property type="entry name" value="RABGDIREP"/>
</dbReference>
<dbReference type="FunFam" id="1.10.405.10:FF:000003">
    <property type="entry name" value="Rab proteins geranylgeranyltransferase component A"/>
    <property type="match status" value="1"/>
</dbReference>
<dbReference type="GO" id="GO:0016192">
    <property type="term" value="P:vesicle-mediated transport"/>
    <property type="evidence" value="ECO:0007669"/>
    <property type="project" value="TreeGrafter"/>
</dbReference>
<evidence type="ECO:0000313" key="5">
    <source>
        <dbReference type="Proteomes" id="UP000835052"/>
    </source>
</evidence>
<dbReference type="SUPFAM" id="SSF51905">
    <property type="entry name" value="FAD/NAD(P)-binding domain"/>
    <property type="match status" value="1"/>
</dbReference>
<dbReference type="GO" id="GO:0004843">
    <property type="term" value="F:cysteine-type deubiquitinase activity"/>
    <property type="evidence" value="ECO:0007669"/>
    <property type="project" value="InterPro"/>
</dbReference>
<evidence type="ECO:0000256" key="2">
    <source>
        <dbReference type="SAM" id="MobiDB-lite"/>
    </source>
</evidence>
<gene>
    <name evidence="4" type="ORF">CAUJ_LOCUS4565</name>
</gene>
<comment type="similarity">
    <text evidence="1">Belongs to the Rab GDI family.</text>
</comment>
<dbReference type="GO" id="GO:0005634">
    <property type="term" value="C:nucleus"/>
    <property type="evidence" value="ECO:0007669"/>
    <property type="project" value="TreeGrafter"/>
</dbReference>
<sequence>MNSACNYRTIKYESFSALTLTIPNSQMGTPTNIEHILRRYFCSEVIRDATCDQCKENSRKQKGFLKKHGIVKMPQTLLIRLERVGMLPSGHLKLNEHVSFSEHLSVQEVCFRRDFRLRKEAYEESQRKWELADGSARVFGGAEIVDGLRGKVTSSLLESSDPRFPSISHAKLTEGHAEAERHTYQLRAVCEHRGGPFSGHFVTYRRGPAPNSFNWFLTNDSQVNQVAYKQVGLCQAYMLFYERLKPNRWMDEPLPSKVDVIVLGTGLPEAILAAACARSGLSVVHLDRNPFYGADWTSLNLDCVHEWVNTQAPIQENADVSTFEKFLEEGEELVLLGDNKLVEDVEHGWLPACSTSIRKEEEAVEGEEKEEKEEKTHEEILKKSARRFSIDVLPKVLLAKGDMVQVLCDSQVSKYAEFKLVDRQLCPLAEADGNISFHRVPCSKGEIFTSQVLSTMDKRFLMKFITFCTQWRASSPEDARNAIKDFADKPFDEFLRSQKLPENLRSYITSTIGILEDQPTTAKGLEAVCRFMDSVGHFGPSPFLFPLYGNGEMAQYYCRLSAVFGSLYCLGKPIDFVVKKENRIVGVITNGQRVNCDHVIMSQTYLPKSVPLNLTNFQIQRRIFITNRSILQEDKEFITLINASSLRNGTTTRIIEAGFEACLAPKGYLLVHVTGKEDEKQDLDGFIDRLFKQKDISPLWQMRFKMRNSVTEGLDLPENVITTPSVDIDLEFSSLIEECRKLFCATWPDRDFLPRMIETNEEEEEEREVEKEEDEAIES</sequence>